<keyword evidence="1" id="KW-0472">Membrane</keyword>
<keyword evidence="1" id="KW-1133">Transmembrane helix</keyword>
<dbReference type="OMA" id="RAWTRNT"/>
<reference evidence="2 3" key="1">
    <citation type="submission" date="2016-10" db="EMBL/GenBank/DDBJ databases">
        <title>Genome sequence of the basidiomycete white-rot fungus Trametes pubescens.</title>
        <authorList>
            <person name="Makela M.R."/>
            <person name="Granchi Z."/>
            <person name="Peng M."/>
            <person name="De Vries R.P."/>
            <person name="Grigoriev I."/>
            <person name="Riley R."/>
            <person name="Hilden K."/>
        </authorList>
    </citation>
    <scope>NUCLEOTIDE SEQUENCE [LARGE SCALE GENOMIC DNA]</scope>
    <source>
        <strain evidence="2 3">FBCC735</strain>
    </source>
</reference>
<proteinExistence type="predicted"/>
<feature type="transmembrane region" description="Helical" evidence="1">
    <location>
        <begin position="217"/>
        <end position="240"/>
    </location>
</feature>
<feature type="transmembrane region" description="Helical" evidence="1">
    <location>
        <begin position="135"/>
        <end position="154"/>
    </location>
</feature>
<feature type="transmembrane region" description="Helical" evidence="1">
    <location>
        <begin position="100"/>
        <end position="123"/>
    </location>
</feature>
<dbReference type="OrthoDB" id="2796825at2759"/>
<feature type="transmembrane region" description="Helical" evidence="1">
    <location>
        <begin position="20"/>
        <end position="38"/>
    </location>
</feature>
<feature type="transmembrane region" description="Helical" evidence="1">
    <location>
        <begin position="246"/>
        <end position="268"/>
    </location>
</feature>
<organism evidence="2 3">
    <name type="scientific">Trametes pubescens</name>
    <name type="common">White-rot fungus</name>
    <dbReference type="NCBI Taxonomy" id="154538"/>
    <lineage>
        <taxon>Eukaryota</taxon>
        <taxon>Fungi</taxon>
        <taxon>Dikarya</taxon>
        <taxon>Basidiomycota</taxon>
        <taxon>Agaricomycotina</taxon>
        <taxon>Agaricomycetes</taxon>
        <taxon>Polyporales</taxon>
        <taxon>Polyporaceae</taxon>
        <taxon>Trametes</taxon>
    </lineage>
</organism>
<gene>
    <name evidence="2" type="ORF">TRAPUB_11541</name>
</gene>
<keyword evidence="3" id="KW-1185">Reference proteome</keyword>
<keyword evidence="1" id="KW-0812">Transmembrane</keyword>
<sequence>MSESMATFQNAFYIGNNFNAILYGVELVLYFMTVRAMFNKKTRQTRSARSNTFFLFFSTALLCLNTVFVATEAVFGEEMWIVNKDYPGGQDAYLNDFASVWYQTFGTAASIALNLLSDGLLIYRCFIVWSDIRIVIFPILLYLGTFSVGIAQLVVSGQPKSNYFLGLAHTLGVSYTSCVISLNLIVSGLICGCIVFRSRNIARQVGHDVGRDYVTAAAIIVESAALYALTGVAYLVAFAINSQLEVFFLSVYVMMTCIAPQMIILRVVRGRAWTRNTSAMTSTNLEFTHSAQAATATQLEFDAADKHAEFVATQQSNASTVDVV</sequence>
<evidence type="ECO:0000256" key="1">
    <source>
        <dbReference type="SAM" id="Phobius"/>
    </source>
</evidence>
<name>A0A1M2VWB8_TRAPU</name>
<dbReference type="EMBL" id="MNAD01000557">
    <property type="protein sequence ID" value="OJT11895.1"/>
    <property type="molecule type" value="Genomic_DNA"/>
</dbReference>
<evidence type="ECO:0000313" key="3">
    <source>
        <dbReference type="Proteomes" id="UP000184267"/>
    </source>
</evidence>
<evidence type="ECO:0000313" key="2">
    <source>
        <dbReference type="EMBL" id="OJT11895.1"/>
    </source>
</evidence>
<accession>A0A1M2VWB8</accession>
<protein>
    <submittedName>
        <fullName evidence="2">Uncharacterized protein</fullName>
    </submittedName>
</protein>
<feature type="transmembrane region" description="Helical" evidence="1">
    <location>
        <begin position="50"/>
        <end position="70"/>
    </location>
</feature>
<feature type="transmembrane region" description="Helical" evidence="1">
    <location>
        <begin position="174"/>
        <end position="196"/>
    </location>
</feature>
<dbReference type="Proteomes" id="UP000184267">
    <property type="component" value="Unassembled WGS sequence"/>
</dbReference>
<comment type="caution">
    <text evidence="2">The sequence shown here is derived from an EMBL/GenBank/DDBJ whole genome shotgun (WGS) entry which is preliminary data.</text>
</comment>
<dbReference type="AlphaFoldDB" id="A0A1M2VWB8"/>